<evidence type="ECO:0000256" key="2">
    <source>
        <dbReference type="ARBA" id="ARBA00009107"/>
    </source>
</evidence>
<evidence type="ECO:0000256" key="1">
    <source>
        <dbReference type="ARBA" id="ARBA00004123"/>
    </source>
</evidence>
<feature type="region of interest" description="Disordered" evidence="9">
    <location>
        <begin position="357"/>
        <end position="394"/>
    </location>
</feature>
<evidence type="ECO:0000256" key="7">
    <source>
        <dbReference type="PROSITE-ProRule" id="PRU00108"/>
    </source>
</evidence>
<feature type="domain" description="Homeobox" evidence="10">
    <location>
        <begin position="232"/>
        <end position="292"/>
    </location>
</feature>
<organism evidence="11 12">
    <name type="scientific">Microctonus aethiopoides</name>
    <dbReference type="NCBI Taxonomy" id="144406"/>
    <lineage>
        <taxon>Eukaryota</taxon>
        <taxon>Metazoa</taxon>
        <taxon>Ecdysozoa</taxon>
        <taxon>Arthropoda</taxon>
        <taxon>Hexapoda</taxon>
        <taxon>Insecta</taxon>
        <taxon>Pterygota</taxon>
        <taxon>Neoptera</taxon>
        <taxon>Endopterygota</taxon>
        <taxon>Hymenoptera</taxon>
        <taxon>Apocrita</taxon>
        <taxon>Ichneumonoidea</taxon>
        <taxon>Braconidae</taxon>
        <taxon>Euphorinae</taxon>
        <taxon>Microctonus</taxon>
    </lineage>
</organism>
<keyword evidence="5 7" id="KW-0371">Homeobox</keyword>
<protein>
    <recommendedName>
        <fullName evidence="10">Homeobox domain-containing protein</fullName>
    </recommendedName>
</protein>
<evidence type="ECO:0000256" key="3">
    <source>
        <dbReference type="ARBA" id="ARBA00022473"/>
    </source>
</evidence>
<evidence type="ECO:0000313" key="12">
    <source>
        <dbReference type="Proteomes" id="UP001168990"/>
    </source>
</evidence>
<feature type="region of interest" description="Disordered" evidence="9">
    <location>
        <begin position="440"/>
        <end position="607"/>
    </location>
</feature>
<feature type="compositionally biased region" description="Low complexity" evidence="9">
    <location>
        <begin position="567"/>
        <end position="604"/>
    </location>
</feature>
<proteinExistence type="inferred from homology"/>
<dbReference type="PANTHER" id="PTHR45659:SF4">
    <property type="entry name" value="HOMEOBOX PROTEIN ABDOMINAL-A"/>
    <property type="match status" value="1"/>
</dbReference>
<dbReference type="InterPro" id="IPR017970">
    <property type="entry name" value="Homeobox_CS"/>
</dbReference>
<sequence length="652" mass="70550">MASSVFYSGNSDADYWPYHPTNSAISAGELSHPTSTLSQFQNLQQNQNLTNYSSGEDRTIANIIATPPSLLETLLRHGKQAVNDRYANSIEKANSNHHHPTSSQITCQSPPYTPSSSSDRTSPLAGLLVDSSSQEKVQQGEKSVAVNGVNGSQSYFNYPEHLRGTGNCETHLVNRSSPTTAFEAVHNNFTSYNNNEDMDKVIPDAPEFMEHGQKQINYPWMKSTYNADINTVGQKRTRQTYTRYQTLELEKEFHFNKYLTRRRRIEIAHALCLTERQIKIWFQNRRMKAKKDGKTSGGFNNVDPNLSDELPSPKSCQIGETLTNSSTTNTRMTHHGDQNHSTMSSYQFVNSLAACYGAQQTSQQPQTSRPTPNSPSEPMQAASPAGGDYYNPNAATTGYPTPCYSPQQHYPSHPYATPAAGMHATPPTGMIDYTQLQPQSRLAGSAPTQQHPIHPQQSQHHPQHHPQQQIHQDPTAPLLQGNAPSSVPSTSSCKYADSTSSTSVSSPQDLTTSTSRNSPTPLAGTSKSAAGLASQPGSSSRSSVAATVSSPPGGNSRGIIGSGEGGSTLTTASSASSPASSTSSTSSTGNNSTNKGNSSSGNPPQIYPWMKRVHIGQICMEGTRPSSSARINDGERKAKDSRVCPAILWVFH</sequence>
<dbReference type="Pfam" id="PF00046">
    <property type="entry name" value="Homeodomain"/>
    <property type="match status" value="1"/>
</dbReference>
<dbReference type="GO" id="GO:0000122">
    <property type="term" value="P:negative regulation of transcription by RNA polymerase II"/>
    <property type="evidence" value="ECO:0007669"/>
    <property type="project" value="TreeGrafter"/>
</dbReference>
<gene>
    <name evidence="11" type="ORF">PV328_008040</name>
</gene>
<evidence type="ECO:0000256" key="6">
    <source>
        <dbReference type="ARBA" id="ARBA00023242"/>
    </source>
</evidence>
<dbReference type="InterPro" id="IPR001356">
    <property type="entry name" value="HD"/>
</dbReference>
<dbReference type="Gene3D" id="1.10.10.60">
    <property type="entry name" value="Homeodomain-like"/>
    <property type="match status" value="1"/>
</dbReference>
<evidence type="ECO:0000256" key="8">
    <source>
        <dbReference type="RuleBase" id="RU000682"/>
    </source>
</evidence>
<feature type="compositionally biased region" description="Low complexity" evidence="9">
    <location>
        <begin position="531"/>
        <end position="559"/>
    </location>
</feature>
<dbReference type="PANTHER" id="PTHR45659">
    <property type="entry name" value="HOMEOBOX PROTEIN HOX"/>
    <property type="match status" value="1"/>
</dbReference>
<dbReference type="InterPro" id="IPR001827">
    <property type="entry name" value="Homeobox_Antennapedia_CS"/>
</dbReference>
<evidence type="ECO:0000256" key="9">
    <source>
        <dbReference type="SAM" id="MobiDB-lite"/>
    </source>
</evidence>
<dbReference type="InterPro" id="IPR009057">
    <property type="entry name" value="Homeodomain-like_sf"/>
</dbReference>
<dbReference type="Proteomes" id="UP001168990">
    <property type="component" value="Unassembled WGS sequence"/>
</dbReference>
<dbReference type="GO" id="GO:0005634">
    <property type="term" value="C:nucleus"/>
    <property type="evidence" value="ECO:0007669"/>
    <property type="project" value="UniProtKB-SubCell"/>
</dbReference>
<keyword evidence="12" id="KW-1185">Reference proteome</keyword>
<reference evidence="11" key="2">
    <citation type="submission" date="2023-03" db="EMBL/GenBank/DDBJ databases">
        <authorList>
            <person name="Inwood S.N."/>
            <person name="Skelly J.G."/>
            <person name="Guhlin J."/>
            <person name="Harrop T.W.R."/>
            <person name="Goldson S.G."/>
            <person name="Dearden P.K."/>
        </authorList>
    </citation>
    <scope>NUCLEOTIDE SEQUENCE</scope>
    <source>
        <strain evidence="11">Irish</strain>
        <tissue evidence="11">Whole body</tissue>
    </source>
</reference>
<dbReference type="GO" id="GO:0009952">
    <property type="term" value="P:anterior/posterior pattern specification"/>
    <property type="evidence" value="ECO:0007669"/>
    <property type="project" value="TreeGrafter"/>
</dbReference>
<accession>A0AA39CAK9</accession>
<dbReference type="SMART" id="SM00389">
    <property type="entry name" value="HOX"/>
    <property type="match status" value="1"/>
</dbReference>
<comment type="similarity">
    <text evidence="2">Belongs to the Antp homeobox family.</text>
</comment>
<reference evidence="11" key="1">
    <citation type="journal article" date="2023" name="bioRxiv">
        <title>Scaffold-level genome assemblies of two parasitoid biocontrol wasps reveal the parthenogenesis mechanism and an associated novel virus.</title>
        <authorList>
            <person name="Inwood S."/>
            <person name="Skelly J."/>
            <person name="Guhlin J."/>
            <person name="Harrop T."/>
            <person name="Goldson S."/>
            <person name="Dearden P."/>
        </authorList>
    </citation>
    <scope>NUCLEOTIDE SEQUENCE</scope>
    <source>
        <strain evidence="11">Irish</strain>
        <tissue evidence="11">Whole body</tissue>
    </source>
</reference>
<dbReference type="InterPro" id="IPR020479">
    <property type="entry name" value="HD_metazoa"/>
</dbReference>
<feature type="compositionally biased region" description="Polar residues" evidence="9">
    <location>
        <begin position="482"/>
        <end position="493"/>
    </location>
</feature>
<dbReference type="FunFam" id="1.10.10.60:FF:000193">
    <property type="entry name" value="Ultrabithorax, isoform C"/>
    <property type="match status" value="1"/>
</dbReference>
<dbReference type="EMBL" id="JAQQBS010001423">
    <property type="protein sequence ID" value="KAK0160654.1"/>
    <property type="molecule type" value="Genomic_DNA"/>
</dbReference>
<feature type="compositionally biased region" description="Low complexity" evidence="9">
    <location>
        <begin position="449"/>
        <end position="472"/>
    </location>
</feature>
<evidence type="ECO:0000256" key="4">
    <source>
        <dbReference type="ARBA" id="ARBA00023125"/>
    </source>
</evidence>
<feature type="compositionally biased region" description="Polar residues" evidence="9">
    <location>
        <begin position="101"/>
        <end position="121"/>
    </location>
</feature>
<dbReference type="GO" id="GO:0000978">
    <property type="term" value="F:RNA polymerase II cis-regulatory region sequence-specific DNA binding"/>
    <property type="evidence" value="ECO:0007669"/>
    <property type="project" value="TreeGrafter"/>
</dbReference>
<keyword evidence="6 7" id="KW-0539">Nucleus</keyword>
<comment type="caution">
    <text evidence="11">The sequence shown here is derived from an EMBL/GenBank/DDBJ whole genome shotgun (WGS) entry which is preliminary data.</text>
</comment>
<dbReference type="PROSITE" id="PS50071">
    <property type="entry name" value="HOMEOBOX_2"/>
    <property type="match status" value="1"/>
</dbReference>
<dbReference type="PROSITE" id="PS00032">
    <property type="entry name" value="ANTENNAPEDIA"/>
    <property type="match status" value="1"/>
</dbReference>
<dbReference type="CDD" id="cd00086">
    <property type="entry name" value="homeodomain"/>
    <property type="match status" value="1"/>
</dbReference>
<keyword evidence="4 7" id="KW-0238">DNA-binding</keyword>
<evidence type="ECO:0000256" key="5">
    <source>
        <dbReference type="ARBA" id="ARBA00023155"/>
    </source>
</evidence>
<name>A0AA39CAK9_9HYME</name>
<feature type="region of interest" description="Disordered" evidence="9">
    <location>
        <begin position="93"/>
        <end position="125"/>
    </location>
</feature>
<feature type="DNA-binding region" description="Homeobox" evidence="7">
    <location>
        <begin position="234"/>
        <end position="293"/>
    </location>
</feature>
<dbReference type="PRINTS" id="PR00024">
    <property type="entry name" value="HOMEOBOX"/>
</dbReference>
<feature type="compositionally biased region" description="Polar residues" evidence="9">
    <location>
        <begin position="507"/>
        <end position="528"/>
    </location>
</feature>
<feature type="compositionally biased region" description="Polar residues" evidence="9">
    <location>
        <begin position="314"/>
        <end position="331"/>
    </location>
</feature>
<dbReference type="PROSITE" id="PS00027">
    <property type="entry name" value="HOMEOBOX_1"/>
    <property type="match status" value="1"/>
</dbReference>
<feature type="compositionally biased region" description="Low complexity" evidence="9">
    <location>
        <begin position="359"/>
        <end position="376"/>
    </location>
</feature>
<dbReference type="SUPFAM" id="SSF46689">
    <property type="entry name" value="Homeodomain-like"/>
    <property type="match status" value="1"/>
</dbReference>
<evidence type="ECO:0000259" key="10">
    <source>
        <dbReference type="PROSITE" id="PS50071"/>
    </source>
</evidence>
<dbReference type="InterPro" id="IPR050296">
    <property type="entry name" value="Antp_homeobox"/>
</dbReference>
<feature type="region of interest" description="Disordered" evidence="9">
    <location>
        <begin position="290"/>
        <end position="342"/>
    </location>
</feature>
<dbReference type="GO" id="GO:0000981">
    <property type="term" value="F:DNA-binding transcription factor activity, RNA polymerase II-specific"/>
    <property type="evidence" value="ECO:0007669"/>
    <property type="project" value="InterPro"/>
</dbReference>
<comment type="subcellular location">
    <subcellularLocation>
        <location evidence="1 7 8">Nucleus</location>
    </subcellularLocation>
</comment>
<evidence type="ECO:0000313" key="11">
    <source>
        <dbReference type="EMBL" id="KAK0160654.1"/>
    </source>
</evidence>
<keyword evidence="3" id="KW-0217">Developmental protein</keyword>
<dbReference type="AlphaFoldDB" id="A0AA39CAK9"/>